<dbReference type="InterPro" id="IPR052415">
    <property type="entry name" value="Diphthine_MTase"/>
</dbReference>
<dbReference type="GO" id="GO:0017183">
    <property type="term" value="P:protein histidyl modification to diphthamide"/>
    <property type="evidence" value="ECO:0007669"/>
    <property type="project" value="TreeGrafter"/>
</dbReference>
<dbReference type="PANTHER" id="PTHR46042">
    <property type="entry name" value="DIPHTHINE METHYLTRANSFERASE"/>
    <property type="match status" value="1"/>
</dbReference>
<comment type="caution">
    <text evidence="4">The sequence shown here is derived from an EMBL/GenBank/DDBJ whole genome shotgun (WGS) entry which is preliminary data.</text>
</comment>
<reference evidence="4 5" key="1">
    <citation type="submission" date="2020-10" db="EMBL/GenBank/DDBJ databases">
        <title>The Coptis chinensis genome and diversification of protoberbering-type alkaloids.</title>
        <authorList>
            <person name="Wang B."/>
            <person name="Shu S."/>
            <person name="Song C."/>
            <person name="Liu Y."/>
        </authorList>
    </citation>
    <scope>NUCLEOTIDE SEQUENCE [LARGE SCALE GENOMIC DNA]</scope>
    <source>
        <strain evidence="4">HL-2020</strain>
        <tissue evidence="4">Leaf</tissue>
    </source>
</reference>
<dbReference type="Proteomes" id="UP000631114">
    <property type="component" value="Unassembled WGS sequence"/>
</dbReference>
<dbReference type="EMBL" id="JADFTS010000002">
    <property type="protein sequence ID" value="KAF9622133.1"/>
    <property type="molecule type" value="Genomic_DNA"/>
</dbReference>
<keyword evidence="5" id="KW-1185">Reference proteome</keyword>
<evidence type="ECO:0000256" key="3">
    <source>
        <dbReference type="ARBA" id="ARBA00043952"/>
    </source>
</evidence>
<evidence type="ECO:0000313" key="4">
    <source>
        <dbReference type="EMBL" id="KAF9622133.1"/>
    </source>
</evidence>
<dbReference type="GO" id="GO:0061685">
    <property type="term" value="F:diphthine methylesterase activity"/>
    <property type="evidence" value="ECO:0007669"/>
    <property type="project" value="TreeGrafter"/>
</dbReference>
<dbReference type="AlphaFoldDB" id="A0A835M732"/>
<protein>
    <submittedName>
        <fullName evidence="4">Uncharacterized protein</fullName>
    </submittedName>
</protein>
<dbReference type="GO" id="GO:0005737">
    <property type="term" value="C:cytoplasm"/>
    <property type="evidence" value="ECO:0007669"/>
    <property type="project" value="TreeGrafter"/>
</dbReference>
<evidence type="ECO:0000256" key="2">
    <source>
        <dbReference type="ARBA" id="ARBA00022737"/>
    </source>
</evidence>
<evidence type="ECO:0000256" key="1">
    <source>
        <dbReference type="ARBA" id="ARBA00022574"/>
    </source>
</evidence>
<proteinExistence type="predicted"/>
<name>A0A835M732_9MAGN</name>
<dbReference type="PANTHER" id="PTHR46042:SF1">
    <property type="entry name" value="DIPHTHINE METHYLTRANSFERASE"/>
    <property type="match status" value="1"/>
</dbReference>
<dbReference type="OrthoDB" id="1930760at2759"/>
<keyword evidence="1" id="KW-0853">WD repeat</keyword>
<comment type="pathway">
    <text evidence="3">Protein modification.</text>
</comment>
<keyword evidence="2" id="KW-0677">Repeat</keyword>
<accession>A0A835M732</accession>
<gene>
    <name evidence="4" type="ORF">IFM89_029417</name>
</gene>
<sequence length="98" mass="10756">MHPSSLRVPEASRMETVEFCPHDSFHHVLAVSTYTLQEGDHPNRSGSISLFAIDAHQGNLDLFHHVETVGISDIKWNPIGANVVPLLASSRSLMATPE</sequence>
<evidence type="ECO:0000313" key="5">
    <source>
        <dbReference type="Proteomes" id="UP000631114"/>
    </source>
</evidence>
<organism evidence="4 5">
    <name type="scientific">Coptis chinensis</name>
    <dbReference type="NCBI Taxonomy" id="261450"/>
    <lineage>
        <taxon>Eukaryota</taxon>
        <taxon>Viridiplantae</taxon>
        <taxon>Streptophyta</taxon>
        <taxon>Embryophyta</taxon>
        <taxon>Tracheophyta</taxon>
        <taxon>Spermatophyta</taxon>
        <taxon>Magnoliopsida</taxon>
        <taxon>Ranunculales</taxon>
        <taxon>Ranunculaceae</taxon>
        <taxon>Coptidoideae</taxon>
        <taxon>Coptis</taxon>
    </lineage>
</organism>